<accession>A0ABP5SEZ1</accession>
<gene>
    <name evidence="1" type="ORF">GCM10010170_007320</name>
</gene>
<dbReference type="EMBL" id="BAAARV010000005">
    <property type="protein sequence ID" value="GAA2329741.1"/>
    <property type="molecule type" value="Genomic_DNA"/>
</dbReference>
<evidence type="ECO:0000313" key="2">
    <source>
        <dbReference type="Proteomes" id="UP001501444"/>
    </source>
</evidence>
<reference evidence="2" key="1">
    <citation type="journal article" date="2019" name="Int. J. Syst. Evol. Microbiol.">
        <title>The Global Catalogue of Microorganisms (GCM) 10K type strain sequencing project: providing services to taxonomists for standard genome sequencing and annotation.</title>
        <authorList>
            <consortium name="The Broad Institute Genomics Platform"/>
            <consortium name="The Broad Institute Genome Sequencing Center for Infectious Disease"/>
            <person name="Wu L."/>
            <person name="Ma J."/>
        </authorList>
    </citation>
    <scope>NUCLEOTIDE SEQUENCE [LARGE SCALE GENOMIC DNA]</scope>
    <source>
        <strain evidence="2">JCM 3272</strain>
    </source>
</reference>
<dbReference type="Proteomes" id="UP001501444">
    <property type="component" value="Unassembled WGS sequence"/>
</dbReference>
<name>A0ABP5SEZ1_9ACTN</name>
<comment type="caution">
    <text evidence="1">The sequence shown here is derived from an EMBL/GenBank/DDBJ whole genome shotgun (WGS) entry which is preliminary data.</text>
</comment>
<keyword evidence="2" id="KW-1185">Reference proteome</keyword>
<protein>
    <submittedName>
        <fullName evidence="1">Uncharacterized protein</fullName>
    </submittedName>
</protein>
<proteinExistence type="predicted"/>
<evidence type="ECO:0000313" key="1">
    <source>
        <dbReference type="EMBL" id="GAA2329741.1"/>
    </source>
</evidence>
<sequence>MAARTAASVVPPVPVLLPSQALDAQPPSLMAWCGGAAATPSPATAAAMAATAAMIRRPAAARRRKADLGMGFSIPAAELRGGA</sequence>
<organism evidence="1 2">
    <name type="scientific">Dactylosporangium salmoneum</name>
    <dbReference type="NCBI Taxonomy" id="53361"/>
    <lineage>
        <taxon>Bacteria</taxon>
        <taxon>Bacillati</taxon>
        <taxon>Actinomycetota</taxon>
        <taxon>Actinomycetes</taxon>
        <taxon>Micromonosporales</taxon>
        <taxon>Micromonosporaceae</taxon>
        <taxon>Dactylosporangium</taxon>
    </lineage>
</organism>